<reference evidence="2 3" key="1">
    <citation type="submission" date="2018-08" db="EMBL/GenBank/DDBJ databases">
        <title>Genome sequence of strict halophilic Halobacillus trueperi SS1 isolated from Lunsu, a salty water body of North West Himalayas.</title>
        <authorList>
            <person name="Gupta S."/>
            <person name="Sharma P."/>
            <person name="Dev K."/>
            <person name="Baumler D."/>
            <person name="Sourirajan A."/>
        </authorList>
    </citation>
    <scope>NUCLEOTIDE SEQUENCE [LARGE SCALE GENOMIC DNA]</scope>
    <source>
        <strain evidence="2 3">SS1</strain>
    </source>
</reference>
<evidence type="ECO:0008006" key="4">
    <source>
        <dbReference type="Google" id="ProtNLM"/>
    </source>
</evidence>
<sequence>MKTRSSVCMKKGNRTSERAFTLSEVLISLMATMILLTISVPLFSLLKGYDYYSELSVDQLSAVIQWEINQCRSYNVSDHSISLIDKQNRHIVMEKYGKIFRRTVDGSGHETLVQNVGAISFVHEFPSILMEVEIHDQPYTRKIHLP</sequence>
<dbReference type="Proteomes" id="UP000257032">
    <property type="component" value="Unassembled WGS sequence"/>
</dbReference>
<gene>
    <name evidence="2" type="ORF">DXT76_10945</name>
</gene>
<comment type="caution">
    <text evidence="2">The sequence shown here is derived from an EMBL/GenBank/DDBJ whole genome shotgun (WGS) entry which is preliminary data.</text>
</comment>
<keyword evidence="1" id="KW-1133">Transmembrane helix</keyword>
<dbReference type="InterPro" id="IPR016977">
    <property type="entry name" value="ComGF"/>
</dbReference>
<evidence type="ECO:0000313" key="3">
    <source>
        <dbReference type="Proteomes" id="UP000257032"/>
    </source>
</evidence>
<keyword evidence="1" id="KW-0472">Membrane</keyword>
<keyword evidence="1" id="KW-0812">Transmembrane</keyword>
<dbReference type="EMBL" id="QTLC01000041">
    <property type="protein sequence ID" value="RDY70742.1"/>
    <property type="molecule type" value="Genomic_DNA"/>
</dbReference>
<proteinExistence type="predicted"/>
<dbReference type="AlphaFoldDB" id="A0A3D8VN37"/>
<evidence type="ECO:0000256" key="1">
    <source>
        <dbReference type="SAM" id="Phobius"/>
    </source>
</evidence>
<name>A0A3D8VN37_9BACI</name>
<evidence type="ECO:0000313" key="2">
    <source>
        <dbReference type="EMBL" id="RDY70742.1"/>
    </source>
</evidence>
<feature type="transmembrane region" description="Helical" evidence="1">
    <location>
        <begin position="21"/>
        <end position="46"/>
    </location>
</feature>
<accession>A0A3D8VN37</accession>
<dbReference type="Pfam" id="PF15980">
    <property type="entry name" value="ComGF"/>
    <property type="match status" value="1"/>
</dbReference>
<organism evidence="2 3">
    <name type="scientific">Halobacillus trueperi</name>
    <dbReference type="NCBI Taxonomy" id="156205"/>
    <lineage>
        <taxon>Bacteria</taxon>
        <taxon>Bacillati</taxon>
        <taxon>Bacillota</taxon>
        <taxon>Bacilli</taxon>
        <taxon>Bacillales</taxon>
        <taxon>Bacillaceae</taxon>
        <taxon>Halobacillus</taxon>
    </lineage>
</organism>
<protein>
    <recommendedName>
        <fullName evidence="4">Prepilin-type N-terminal cleavage/methylation domain-containing protein</fullName>
    </recommendedName>
</protein>